<dbReference type="EMBL" id="KV454015">
    <property type="protein sequence ID" value="ODV94990.1"/>
    <property type="molecule type" value="Genomic_DNA"/>
</dbReference>
<evidence type="ECO:0000256" key="3">
    <source>
        <dbReference type="ARBA" id="ARBA00022741"/>
    </source>
</evidence>
<keyword evidence="2" id="KW-0813">Transport</keyword>
<dbReference type="InterPro" id="IPR027417">
    <property type="entry name" value="P-loop_NTPase"/>
</dbReference>
<dbReference type="Pfam" id="PF00005">
    <property type="entry name" value="ABC_tran"/>
    <property type="match status" value="2"/>
</dbReference>
<evidence type="ECO:0000256" key="1">
    <source>
        <dbReference type="ARBA" id="ARBA00005417"/>
    </source>
</evidence>
<dbReference type="Gene3D" id="3.40.50.300">
    <property type="entry name" value="P-loop containing nucleotide triphosphate hydrolases"/>
    <property type="match status" value="2"/>
</dbReference>
<keyword evidence="7" id="KW-1185">Reference proteome</keyword>
<evidence type="ECO:0000313" key="7">
    <source>
        <dbReference type="Proteomes" id="UP000094236"/>
    </source>
</evidence>
<dbReference type="SMART" id="SM00382">
    <property type="entry name" value="AAA"/>
    <property type="match status" value="2"/>
</dbReference>
<dbReference type="PANTHER" id="PTHR43117:SF4">
    <property type="entry name" value="OSMOPROTECTANT IMPORT ATP-BINDING PROTEIN OSMV"/>
    <property type="match status" value="1"/>
</dbReference>
<feature type="domain" description="ABC transporter" evidence="5">
    <location>
        <begin position="303"/>
        <end position="525"/>
    </location>
</feature>
<protein>
    <recommendedName>
        <fullName evidence="5">ABC transporter domain-containing protein</fullName>
    </recommendedName>
</protein>
<keyword evidence="4" id="KW-0067">ATP-binding</keyword>
<dbReference type="OrthoDB" id="10255969at2759"/>
<evidence type="ECO:0000259" key="5">
    <source>
        <dbReference type="PROSITE" id="PS50893"/>
    </source>
</evidence>
<organism evidence="6 7">
    <name type="scientific">Pachysolen tannophilus NRRL Y-2460</name>
    <dbReference type="NCBI Taxonomy" id="669874"/>
    <lineage>
        <taxon>Eukaryota</taxon>
        <taxon>Fungi</taxon>
        <taxon>Dikarya</taxon>
        <taxon>Ascomycota</taxon>
        <taxon>Saccharomycotina</taxon>
        <taxon>Pichiomycetes</taxon>
        <taxon>Pachysolenaceae</taxon>
        <taxon>Pachysolen</taxon>
    </lineage>
</organism>
<dbReference type="PROSITE" id="PS50893">
    <property type="entry name" value="ABC_TRANSPORTER_2"/>
    <property type="match status" value="2"/>
</dbReference>
<comment type="similarity">
    <text evidence="1">Belongs to the ABC transporter superfamily.</text>
</comment>
<dbReference type="SUPFAM" id="SSF52540">
    <property type="entry name" value="P-loop containing nucleoside triphosphate hydrolases"/>
    <property type="match status" value="2"/>
</dbReference>
<evidence type="ECO:0000256" key="4">
    <source>
        <dbReference type="ARBA" id="ARBA00022840"/>
    </source>
</evidence>
<dbReference type="AlphaFoldDB" id="A0A1E4TTD7"/>
<evidence type="ECO:0000256" key="2">
    <source>
        <dbReference type="ARBA" id="ARBA00022448"/>
    </source>
</evidence>
<name>A0A1E4TTD7_PACTA</name>
<dbReference type="InterPro" id="IPR003439">
    <property type="entry name" value="ABC_transporter-like_ATP-bd"/>
</dbReference>
<dbReference type="PANTHER" id="PTHR43117">
    <property type="entry name" value="OSMOPROTECTANT IMPORT ATP-BINDING PROTEIN OSMV"/>
    <property type="match status" value="1"/>
</dbReference>
<reference evidence="7" key="1">
    <citation type="submission" date="2016-05" db="EMBL/GenBank/DDBJ databases">
        <title>Comparative genomics of biotechnologically important yeasts.</title>
        <authorList>
            <consortium name="DOE Joint Genome Institute"/>
            <person name="Riley R."/>
            <person name="Haridas S."/>
            <person name="Wolfe K.H."/>
            <person name="Lopes M.R."/>
            <person name="Hittinger C.T."/>
            <person name="Goker M."/>
            <person name="Salamov A."/>
            <person name="Wisecaver J."/>
            <person name="Long T.M."/>
            <person name="Aerts A.L."/>
            <person name="Barry K."/>
            <person name="Choi C."/>
            <person name="Clum A."/>
            <person name="Coughlan A.Y."/>
            <person name="Deshpande S."/>
            <person name="Douglass A.P."/>
            <person name="Hanson S.J."/>
            <person name="Klenk H.-P."/>
            <person name="Labutti K."/>
            <person name="Lapidus A."/>
            <person name="Lindquist E."/>
            <person name="Lipzen A."/>
            <person name="Meier-Kolthoff J.P."/>
            <person name="Ohm R.A."/>
            <person name="Otillar R.P."/>
            <person name="Pangilinan J."/>
            <person name="Peng Y."/>
            <person name="Rokas A."/>
            <person name="Rosa C.A."/>
            <person name="Scheuner C."/>
            <person name="Sibirny A.A."/>
            <person name="Slot J.C."/>
            <person name="Stielow J.B."/>
            <person name="Sun H."/>
            <person name="Kurtzman C.P."/>
            <person name="Blackwell M."/>
            <person name="Grigoriev I.V."/>
            <person name="Jeffries T.W."/>
        </authorList>
    </citation>
    <scope>NUCLEOTIDE SEQUENCE [LARGE SCALE GENOMIC DNA]</scope>
    <source>
        <strain evidence="7">NRRL Y-2460</strain>
    </source>
</reference>
<accession>A0A1E4TTD7</accession>
<gene>
    <name evidence="6" type="ORF">PACTADRAFT_50825</name>
</gene>
<proteinExistence type="inferred from homology"/>
<dbReference type="STRING" id="669874.A0A1E4TTD7"/>
<dbReference type="GO" id="GO:0016887">
    <property type="term" value="F:ATP hydrolysis activity"/>
    <property type="evidence" value="ECO:0007669"/>
    <property type="project" value="InterPro"/>
</dbReference>
<dbReference type="InterPro" id="IPR003593">
    <property type="entry name" value="AAA+_ATPase"/>
</dbReference>
<feature type="domain" description="ABC transporter" evidence="5">
    <location>
        <begin position="6"/>
        <end position="267"/>
    </location>
</feature>
<evidence type="ECO:0000313" key="6">
    <source>
        <dbReference type="EMBL" id="ODV94990.1"/>
    </source>
</evidence>
<dbReference type="GO" id="GO:0005524">
    <property type="term" value="F:ATP binding"/>
    <property type="evidence" value="ECO:0007669"/>
    <property type="project" value="UniProtKB-KW"/>
</dbReference>
<dbReference type="Proteomes" id="UP000094236">
    <property type="component" value="Unassembled WGS sequence"/>
</dbReference>
<keyword evidence="3" id="KW-0547">Nucleotide-binding</keyword>
<sequence length="526" mass="59527">MSKRIISIENAFFKKALGIHSQRNLLKSGELVYKNPVTFHVNKGENYAIIGSSKSIFLKILAGHFIPHPLKARAYPFLEHNTWPNSVIELLQFTNNNYGKAADGSGNGGFTHLGARYETFKDLEIDEKMTDFVCNLSYNSSHKIDKNKFNKLVTDLNLKGLEDKFINGLSNGQFRRARIAKALYKDTKILIIDDPFLGLDPTATKTVSDVLANASKTRSIIIGLRIHDKVPEWIDHVAIVNENGLDVYGLRENLENKLGRLLEQHFNEQNEKKQVLELKKLTKLNKKTNNSRNFNPTNGGEIIEIDGIDVVYGGKPILKNLTWKVHDGEKWHIRGNNGSGKTTLLSLLTLDHPQSWNNKISIFGEPRKTGKTNYFDTNNDIGFTSPELHAIFPRNRTVFETIGNGFTVGNYLPPTNLKKDEIDKINQMINFFKLDPTKKFGELQVSDQKLVLFLRAIVKDPKILILDEAFSAMNEETIEKCKAIMEDWNKGCVLIIGHVEDEVPDCNKYLKLIDAPNGKYEVGNCN</sequence>